<reference evidence="2 3" key="1">
    <citation type="submission" date="2019-03" db="EMBL/GenBank/DDBJ databases">
        <title>Lake Tanganyika Metagenome-Assembled Genomes (MAGs).</title>
        <authorList>
            <person name="Tran P."/>
        </authorList>
    </citation>
    <scope>NUCLEOTIDE SEQUENCE [LARGE SCALE GENOMIC DNA]</scope>
    <source>
        <strain evidence="2">K_DeepCast_65m_m2_236</strain>
    </source>
</reference>
<feature type="domain" description="Thioredoxin" evidence="1">
    <location>
        <begin position="33"/>
        <end position="169"/>
    </location>
</feature>
<gene>
    <name evidence="2" type="ORF">FJZ00_00765</name>
</gene>
<dbReference type="Proteomes" id="UP000703893">
    <property type="component" value="Unassembled WGS sequence"/>
</dbReference>
<dbReference type="PROSITE" id="PS51352">
    <property type="entry name" value="THIOREDOXIN_2"/>
    <property type="match status" value="1"/>
</dbReference>
<dbReference type="EMBL" id="VGJX01000021">
    <property type="protein sequence ID" value="MBM3273653.1"/>
    <property type="molecule type" value="Genomic_DNA"/>
</dbReference>
<dbReference type="InterPro" id="IPR013766">
    <property type="entry name" value="Thioredoxin_domain"/>
</dbReference>
<dbReference type="InterPro" id="IPR000866">
    <property type="entry name" value="AhpC/TSA"/>
</dbReference>
<evidence type="ECO:0000313" key="2">
    <source>
        <dbReference type="EMBL" id="MBM3273653.1"/>
    </source>
</evidence>
<dbReference type="InterPro" id="IPR017937">
    <property type="entry name" value="Thioredoxin_CS"/>
</dbReference>
<dbReference type="CDD" id="cd02966">
    <property type="entry name" value="TlpA_like_family"/>
    <property type="match status" value="1"/>
</dbReference>
<dbReference type="AlphaFoldDB" id="A0A937X0F4"/>
<dbReference type="PANTHER" id="PTHR42852:SF13">
    <property type="entry name" value="PROTEIN DIPZ"/>
    <property type="match status" value="1"/>
</dbReference>
<dbReference type="InterPro" id="IPR036249">
    <property type="entry name" value="Thioredoxin-like_sf"/>
</dbReference>
<comment type="caution">
    <text evidence="2">The sequence shown here is derived from an EMBL/GenBank/DDBJ whole genome shotgun (WGS) entry which is preliminary data.</text>
</comment>
<protein>
    <submittedName>
        <fullName evidence="2">TlpA family protein disulfide reductase</fullName>
    </submittedName>
</protein>
<evidence type="ECO:0000313" key="3">
    <source>
        <dbReference type="Proteomes" id="UP000703893"/>
    </source>
</evidence>
<organism evidence="2 3">
    <name type="scientific">Candidatus Tanganyikabacteria bacterium</name>
    <dbReference type="NCBI Taxonomy" id="2961651"/>
    <lineage>
        <taxon>Bacteria</taxon>
        <taxon>Bacillati</taxon>
        <taxon>Candidatus Sericytochromatia</taxon>
        <taxon>Candidatus Tanganyikabacteria</taxon>
    </lineage>
</organism>
<proteinExistence type="predicted"/>
<dbReference type="PRINTS" id="PR00421">
    <property type="entry name" value="THIOREDOXIN"/>
</dbReference>
<dbReference type="Gene3D" id="3.40.30.10">
    <property type="entry name" value="Glutaredoxin"/>
    <property type="match status" value="1"/>
</dbReference>
<name>A0A937X0F4_9BACT</name>
<dbReference type="InterPro" id="IPR050553">
    <property type="entry name" value="Thioredoxin_ResA/DsbE_sf"/>
</dbReference>
<evidence type="ECO:0000259" key="1">
    <source>
        <dbReference type="PROSITE" id="PS51352"/>
    </source>
</evidence>
<dbReference type="PANTHER" id="PTHR42852">
    <property type="entry name" value="THIOL:DISULFIDE INTERCHANGE PROTEIN DSBE"/>
    <property type="match status" value="1"/>
</dbReference>
<dbReference type="GO" id="GO:0016209">
    <property type="term" value="F:antioxidant activity"/>
    <property type="evidence" value="ECO:0007669"/>
    <property type="project" value="InterPro"/>
</dbReference>
<dbReference type="PROSITE" id="PS00194">
    <property type="entry name" value="THIOREDOXIN_1"/>
    <property type="match status" value="1"/>
</dbReference>
<sequence length="169" mass="18319">MALIPDWLKKWGPIALAVGLVSFMYARGEGAGSMSGRIAPDFTLPRLGGGDFTLSKLDGKVRVLDFWATWCGPCKMMTPHLVDLHKKYYAKGVVVVGIALDDAADVQRYVEEHGVPYPIVLGDGSVAERFGGVQGIPTTFVLDRGGRVVKRHVGYRPLLILEADVAPLI</sequence>
<dbReference type="SUPFAM" id="SSF52833">
    <property type="entry name" value="Thioredoxin-like"/>
    <property type="match status" value="1"/>
</dbReference>
<dbReference type="Pfam" id="PF00578">
    <property type="entry name" value="AhpC-TSA"/>
    <property type="match status" value="1"/>
</dbReference>
<dbReference type="GO" id="GO:0016491">
    <property type="term" value="F:oxidoreductase activity"/>
    <property type="evidence" value="ECO:0007669"/>
    <property type="project" value="InterPro"/>
</dbReference>
<accession>A0A937X0F4</accession>